<reference evidence="1" key="1">
    <citation type="submission" date="2020-08" db="EMBL/GenBank/DDBJ databases">
        <title>Multicomponent nature underlies the extraordinary mechanical properties of spider dragline silk.</title>
        <authorList>
            <person name="Kono N."/>
            <person name="Nakamura H."/>
            <person name="Mori M."/>
            <person name="Yoshida Y."/>
            <person name="Ohtoshi R."/>
            <person name="Malay A.D."/>
            <person name="Moran D.A.P."/>
            <person name="Tomita M."/>
            <person name="Numata K."/>
            <person name="Arakawa K."/>
        </authorList>
    </citation>
    <scope>NUCLEOTIDE SEQUENCE</scope>
</reference>
<accession>A0A8X6MM49</accession>
<dbReference type="AlphaFoldDB" id="A0A8X6MM49"/>
<keyword evidence="2" id="KW-1185">Reference proteome</keyword>
<comment type="caution">
    <text evidence="1">The sequence shown here is derived from an EMBL/GenBank/DDBJ whole genome shotgun (WGS) entry which is preliminary data.</text>
</comment>
<protein>
    <submittedName>
        <fullName evidence="1">Uncharacterized protein</fullName>
    </submittedName>
</protein>
<evidence type="ECO:0000313" key="1">
    <source>
        <dbReference type="EMBL" id="GFS65464.1"/>
    </source>
</evidence>
<organism evidence="1 2">
    <name type="scientific">Trichonephila inaurata madagascariensis</name>
    <dbReference type="NCBI Taxonomy" id="2747483"/>
    <lineage>
        <taxon>Eukaryota</taxon>
        <taxon>Metazoa</taxon>
        <taxon>Ecdysozoa</taxon>
        <taxon>Arthropoda</taxon>
        <taxon>Chelicerata</taxon>
        <taxon>Arachnida</taxon>
        <taxon>Araneae</taxon>
        <taxon>Araneomorphae</taxon>
        <taxon>Entelegynae</taxon>
        <taxon>Araneoidea</taxon>
        <taxon>Nephilidae</taxon>
        <taxon>Trichonephila</taxon>
        <taxon>Trichonephila inaurata</taxon>
    </lineage>
</organism>
<dbReference type="OrthoDB" id="10403474at2759"/>
<dbReference type="Proteomes" id="UP000886998">
    <property type="component" value="Unassembled WGS sequence"/>
</dbReference>
<proteinExistence type="predicted"/>
<gene>
    <name evidence="1" type="ORF">TNIN_468121</name>
</gene>
<name>A0A8X6MM49_9ARAC</name>
<sequence length="77" mass="8731">MNYRIVITEQNEPNAQLPGPGRPSVNLLRLAGRNFPKHIPPTGKNQLVPGICCREADEKGKRIRRETRVYCKKCDMG</sequence>
<dbReference type="EMBL" id="BMAV01028153">
    <property type="protein sequence ID" value="GFS65464.1"/>
    <property type="molecule type" value="Genomic_DNA"/>
</dbReference>
<evidence type="ECO:0000313" key="2">
    <source>
        <dbReference type="Proteomes" id="UP000886998"/>
    </source>
</evidence>